<evidence type="ECO:0000313" key="2">
    <source>
        <dbReference type="Proteomes" id="UP001183390"/>
    </source>
</evidence>
<dbReference type="Pfam" id="PF19674">
    <property type="entry name" value="DUF6177"/>
    <property type="match status" value="1"/>
</dbReference>
<protein>
    <submittedName>
        <fullName evidence="1">DUF6177 family protein</fullName>
    </submittedName>
</protein>
<reference evidence="2" key="1">
    <citation type="submission" date="2023-07" db="EMBL/GenBank/DDBJ databases">
        <title>30 novel species of actinomycetes from the DSMZ collection.</title>
        <authorList>
            <person name="Nouioui I."/>
        </authorList>
    </citation>
    <scope>NUCLEOTIDE SEQUENCE [LARGE SCALE GENOMIC DNA]</scope>
    <source>
        <strain evidence="2">DSM 44743</strain>
    </source>
</reference>
<name>A0ABU2MGA6_9ACTN</name>
<gene>
    <name evidence="1" type="ORF">RM479_25305</name>
</gene>
<sequence>MSYDVVALVAGEPDEQALVRALEHLDPELFLHRHGETDVLQIRDGDDHLLATLEPGQRVEHRDEIDRLLGSDISAGLPDPCWWVEVRSRPDATGREVAHRFADGLALRLGGSVWTSGTADFGLWDEPEHPAVERVATKALLVAQDRPVVPFSSWLSDAVATHSGRKMLQVLTPPTSRLTYGTRTFLAGPLGRWVVRGDSGEHYDGLTGLPVRWDDEYGFFAEREPVGPNWAAREPGAEPVPGFVENPSSITGTQIAADLSVVHGDPSSPRLGRAAEIVADHLARSAPAGWGPHEPALRRWDRERLLAFARRRAPKPLILHFTGSPGIGRTFSGQIRVSWRERKVMERISLVIGFEEAGSVPFDVLPTLVEALAEEGGLEGLRVRRLPGAEDTLYAPVWSGPAIPLGVAIGTERLERIGRRRAQAGPIKGTLLGPDGKGAAWYPALGDVESPLRTLGLVEKQLAYLSSVARA</sequence>
<comment type="caution">
    <text evidence="1">The sequence shown here is derived from an EMBL/GenBank/DDBJ whole genome shotgun (WGS) entry which is preliminary data.</text>
</comment>
<dbReference type="EMBL" id="JAVREP010000027">
    <property type="protein sequence ID" value="MDT0331739.1"/>
    <property type="molecule type" value="Genomic_DNA"/>
</dbReference>
<dbReference type="Proteomes" id="UP001183390">
    <property type="component" value="Unassembled WGS sequence"/>
</dbReference>
<evidence type="ECO:0000313" key="1">
    <source>
        <dbReference type="EMBL" id="MDT0331739.1"/>
    </source>
</evidence>
<dbReference type="InterPro" id="IPR046175">
    <property type="entry name" value="DUF6177"/>
</dbReference>
<accession>A0ABU2MGA6</accession>
<dbReference type="RefSeq" id="WP_311514205.1">
    <property type="nucleotide sequence ID" value="NZ_JAVREP010000027.1"/>
</dbReference>
<organism evidence="1 2">
    <name type="scientific">Nocardiopsis lambiniae</name>
    <dbReference type="NCBI Taxonomy" id="3075539"/>
    <lineage>
        <taxon>Bacteria</taxon>
        <taxon>Bacillati</taxon>
        <taxon>Actinomycetota</taxon>
        <taxon>Actinomycetes</taxon>
        <taxon>Streptosporangiales</taxon>
        <taxon>Nocardiopsidaceae</taxon>
        <taxon>Nocardiopsis</taxon>
    </lineage>
</organism>
<keyword evidence="2" id="KW-1185">Reference proteome</keyword>
<proteinExistence type="predicted"/>